<name>A0A919P9X7_9CELL</name>
<protein>
    <submittedName>
        <fullName evidence="1">Uncharacterized protein</fullName>
    </submittedName>
</protein>
<proteinExistence type="predicted"/>
<evidence type="ECO:0000313" key="1">
    <source>
        <dbReference type="EMBL" id="GIG35690.1"/>
    </source>
</evidence>
<keyword evidence="2" id="KW-1185">Reference proteome</keyword>
<organism evidence="1 2">
    <name type="scientific">Cellulomonas pakistanensis</name>
    <dbReference type="NCBI Taxonomy" id="992287"/>
    <lineage>
        <taxon>Bacteria</taxon>
        <taxon>Bacillati</taxon>
        <taxon>Actinomycetota</taxon>
        <taxon>Actinomycetes</taxon>
        <taxon>Micrococcales</taxon>
        <taxon>Cellulomonadaceae</taxon>
        <taxon>Cellulomonas</taxon>
    </lineage>
</organism>
<dbReference type="AlphaFoldDB" id="A0A919P9X7"/>
<comment type="caution">
    <text evidence="1">The sequence shown here is derived from an EMBL/GenBank/DDBJ whole genome shotgun (WGS) entry which is preliminary data.</text>
</comment>
<reference evidence="1" key="1">
    <citation type="submission" date="2021-01" db="EMBL/GenBank/DDBJ databases">
        <title>Whole genome shotgun sequence of Cellulomonas pakistanensis NBRC 110800.</title>
        <authorList>
            <person name="Komaki H."/>
            <person name="Tamura T."/>
        </authorList>
    </citation>
    <scope>NUCLEOTIDE SEQUENCE</scope>
    <source>
        <strain evidence="1">NBRC 110800</strain>
    </source>
</reference>
<dbReference type="EMBL" id="BONO01000006">
    <property type="protein sequence ID" value="GIG35690.1"/>
    <property type="molecule type" value="Genomic_DNA"/>
</dbReference>
<dbReference type="Proteomes" id="UP000642125">
    <property type="component" value="Unassembled WGS sequence"/>
</dbReference>
<evidence type="ECO:0000313" key="2">
    <source>
        <dbReference type="Proteomes" id="UP000642125"/>
    </source>
</evidence>
<gene>
    <name evidence="1" type="ORF">Cpa01nite_10710</name>
</gene>
<sequence length="67" mass="6935">MMQKLRSSSGGVAAGVMRRDCSALGIGDTCSLGFAGSDCHHGPMPAPETRAAARARPTGFVREAVSW</sequence>
<accession>A0A919P9X7</accession>